<dbReference type="SUPFAM" id="SSF144232">
    <property type="entry name" value="HIT/MYND zinc finger-like"/>
    <property type="match status" value="1"/>
</dbReference>
<dbReference type="SMART" id="SM00028">
    <property type="entry name" value="TPR"/>
    <property type="match status" value="4"/>
</dbReference>
<proteinExistence type="predicted"/>
<dbReference type="InterPro" id="IPR046341">
    <property type="entry name" value="SET_dom_sf"/>
</dbReference>
<protein>
    <submittedName>
        <fullName evidence="3">Uncharacterized protein LOC115745292 isoform X1</fullName>
    </submittedName>
</protein>
<gene>
    <name evidence="3" type="primary">LOC115745292</name>
</gene>
<dbReference type="PANTHER" id="PTHR47337:SF1">
    <property type="entry name" value="TETRATRICOPEPTIDE REPEAT (TPR)-LIKE SUPERFAMILY PROTEIN"/>
    <property type="match status" value="1"/>
</dbReference>
<accession>A0ABM3HEC5</accession>
<keyword evidence="2" id="KW-1185">Reference proteome</keyword>
<dbReference type="InterPro" id="IPR011990">
    <property type="entry name" value="TPR-like_helical_dom_sf"/>
</dbReference>
<dbReference type="Proteomes" id="UP000827889">
    <property type="component" value="Chromosome 1"/>
</dbReference>
<evidence type="ECO:0000313" key="2">
    <source>
        <dbReference type="Proteomes" id="UP000827889"/>
    </source>
</evidence>
<reference evidence="3" key="2">
    <citation type="submission" date="2025-08" db="UniProtKB">
        <authorList>
            <consortium name="RefSeq"/>
        </authorList>
    </citation>
    <scope>IDENTIFICATION</scope>
    <source>
        <tissue evidence="3">Leaf</tissue>
    </source>
</reference>
<dbReference type="InterPro" id="IPR019734">
    <property type="entry name" value="TPR_rpt"/>
</dbReference>
<feature type="coiled-coil region" evidence="1">
    <location>
        <begin position="671"/>
        <end position="698"/>
    </location>
</feature>
<organism evidence="2 3">
    <name type="scientific">Rhodamnia argentea</name>
    <dbReference type="NCBI Taxonomy" id="178133"/>
    <lineage>
        <taxon>Eukaryota</taxon>
        <taxon>Viridiplantae</taxon>
        <taxon>Streptophyta</taxon>
        <taxon>Embryophyta</taxon>
        <taxon>Tracheophyta</taxon>
        <taxon>Spermatophyta</taxon>
        <taxon>Magnoliopsida</taxon>
        <taxon>eudicotyledons</taxon>
        <taxon>Gunneridae</taxon>
        <taxon>Pentapetalae</taxon>
        <taxon>rosids</taxon>
        <taxon>malvids</taxon>
        <taxon>Myrtales</taxon>
        <taxon>Myrtaceae</taxon>
        <taxon>Myrtoideae</taxon>
        <taxon>Myrteae</taxon>
        <taxon>Australasian group</taxon>
        <taxon>Rhodamnia</taxon>
    </lineage>
</organism>
<evidence type="ECO:0000256" key="1">
    <source>
        <dbReference type="SAM" id="Coils"/>
    </source>
</evidence>
<dbReference type="SUPFAM" id="SSF82199">
    <property type="entry name" value="SET domain"/>
    <property type="match status" value="1"/>
</dbReference>
<dbReference type="GeneID" id="115745292"/>
<dbReference type="PANTHER" id="PTHR47337">
    <property type="entry name" value="TETRATRICOPEPTIDE REPEAT (TPR)-LIKE SUPERFAMILY PROTEIN"/>
    <property type="match status" value="1"/>
</dbReference>
<name>A0ABM3HEC5_9MYRT</name>
<dbReference type="Gene3D" id="1.25.40.10">
    <property type="entry name" value="Tetratricopeptide repeat domain"/>
    <property type="match status" value="2"/>
</dbReference>
<evidence type="ECO:0000313" key="3">
    <source>
        <dbReference type="RefSeq" id="XP_048134963.1"/>
    </source>
</evidence>
<dbReference type="RefSeq" id="XP_048134963.1">
    <property type="nucleotide sequence ID" value="XM_048279006.1"/>
</dbReference>
<dbReference type="SUPFAM" id="SSF48452">
    <property type="entry name" value="TPR-like"/>
    <property type="match status" value="1"/>
</dbReference>
<reference evidence="2" key="1">
    <citation type="submission" date="2025-05" db="UniProtKB">
        <authorList>
            <consortium name="RefSeq"/>
        </authorList>
    </citation>
    <scope>NUCLEOTIDE SEQUENCE [LARGE SCALE GENOMIC DNA]</scope>
</reference>
<dbReference type="Gene3D" id="2.170.270.10">
    <property type="entry name" value="SET domain"/>
    <property type="match status" value="1"/>
</dbReference>
<sequence length="795" mass="89399">MEKLKSMVPDTLKAVVAARSSSADDILSSSSSLLHFFLALPDFHLMMRDLVDPERCVCSKNKDAALDAKQKGYHCFSSADFSGALTFYSQALIVAPFDARDKDKNLVSVLYLNRAVVLYKLGFITECLRDCNRALQISPGYAKAWYWRGKTNASSENYKDATADFHVAHLMETSLGGKRQIECEMKILQVQFTRTSGSSTQHDENTFRISDDPLEVKVKSIVMPHKGRGMASVGEIPPSYLVHNEEPYAAVILKNCRDRYCHYCFNELPLDVVPCSFCAIPRYCSEHCQLKAGGHRSRHNIEDVGLHVEVPTEIENHIREVTSETGEEKILEHFPEHRHECQDANWPAVLPHEVVLAGRMVVKSLVQRRDLAEIKALDLSYRYTELAVEVKLELCIYAIVLLVCLQHSLSLDLPVNPYFVYQIIIIMCQIRLNSMAIIRMKSSDPNAPQDPNRKFSSDEGASATTIEQVSVGQAIYAVGSLFNHSCRPNIHAYFLARTLYIRTTELVEAGCSLELSYGPQVGQQNCRDRLKFLEEKYYFQCQCRSCSVVNLSDLVLSAFHCVHPHCSGIVLDTFDIKSEYEKLKQSRHAGDFYSLEPYVQVEKLGGLYVGEMDHNALAKIYSSLRASGGYCLKCGSRCDLESSRLLVSEALGNIERLQHGIVRKELSSSLLSDASESLDQLRRMLHAYNKSIAEAEDSVAQAFCFIGELQCAIEHCKSSIQILEKLYSPDHAVIGYELVKLFSIQLSLGDVAAGETLNRLGVIFEHHYGSHAEVVFPYLKSFKREARKLCEVEDS</sequence>
<keyword evidence="1" id="KW-0175">Coiled coil</keyword>